<reference evidence="2 3" key="1">
    <citation type="journal article" date="2013" name="Genome Announc.">
        <title>Draft Genome Sequence of the Cellulolytic Bacterium Clostridium papyrosolvens C7 (ATCC 700395).</title>
        <authorList>
            <person name="Zepeda V."/>
            <person name="Dassa B."/>
            <person name="Borovok I."/>
            <person name="Lamed R."/>
            <person name="Bayer E.A."/>
            <person name="Cate J.H."/>
        </authorList>
    </citation>
    <scope>NUCLEOTIDE SEQUENCE [LARGE SCALE GENOMIC DNA]</scope>
    <source>
        <strain evidence="2 3">C7</strain>
    </source>
</reference>
<accession>U4R1L7</accession>
<evidence type="ECO:0000313" key="2">
    <source>
        <dbReference type="EMBL" id="EPR11940.1"/>
    </source>
</evidence>
<comment type="caution">
    <text evidence="2">The sequence shown here is derived from an EMBL/GenBank/DDBJ whole genome shotgun (WGS) entry which is preliminary data.</text>
</comment>
<dbReference type="RefSeq" id="WP_020815485.1">
    <property type="nucleotide sequence ID" value="NZ_ATAY01000031.1"/>
</dbReference>
<protein>
    <submittedName>
        <fullName evidence="2">Phosphopantetheine-binding protein</fullName>
    </submittedName>
</protein>
<dbReference type="OrthoDB" id="677810at2"/>
<dbReference type="PROSITE" id="PS50075">
    <property type="entry name" value="CARRIER"/>
    <property type="match status" value="1"/>
</dbReference>
<evidence type="ECO:0000259" key="1">
    <source>
        <dbReference type="PROSITE" id="PS50075"/>
    </source>
</evidence>
<organism evidence="2 3">
    <name type="scientific">Ruminiclostridium papyrosolvens C7</name>
    <dbReference type="NCBI Taxonomy" id="1330534"/>
    <lineage>
        <taxon>Bacteria</taxon>
        <taxon>Bacillati</taxon>
        <taxon>Bacillota</taxon>
        <taxon>Clostridia</taxon>
        <taxon>Eubacteriales</taxon>
        <taxon>Oscillospiraceae</taxon>
        <taxon>Ruminiclostridium</taxon>
    </lineage>
</organism>
<name>U4R1L7_9FIRM</name>
<feature type="domain" description="Carrier" evidence="1">
    <location>
        <begin position="1"/>
        <end position="77"/>
    </location>
</feature>
<sequence length="83" mass="9771">MEEIKIKVRTFLNRFFRKHELDDNDDIFALGFVNSLFAMQLVMFLEKEFGLRVENEDLDINNFRSIQAIADFVSSKQNGCYKG</sequence>
<gene>
    <name evidence="2" type="ORF">L323_09755</name>
</gene>
<dbReference type="PATRIC" id="fig|1330534.3.peg.1946"/>
<dbReference type="STRING" id="1330534.L323_09755"/>
<dbReference type="SUPFAM" id="SSF47336">
    <property type="entry name" value="ACP-like"/>
    <property type="match status" value="1"/>
</dbReference>
<evidence type="ECO:0000313" key="3">
    <source>
        <dbReference type="Proteomes" id="UP000016860"/>
    </source>
</evidence>
<dbReference type="InterPro" id="IPR009081">
    <property type="entry name" value="PP-bd_ACP"/>
</dbReference>
<proteinExistence type="predicted"/>
<dbReference type="Gene3D" id="1.10.1200.10">
    <property type="entry name" value="ACP-like"/>
    <property type="match status" value="1"/>
</dbReference>
<dbReference type="EMBL" id="ATAY01000031">
    <property type="protein sequence ID" value="EPR11940.1"/>
    <property type="molecule type" value="Genomic_DNA"/>
</dbReference>
<dbReference type="AlphaFoldDB" id="U4R1L7"/>
<dbReference type="Pfam" id="PF00550">
    <property type="entry name" value="PP-binding"/>
    <property type="match status" value="1"/>
</dbReference>
<dbReference type="InterPro" id="IPR036736">
    <property type="entry name" value="ACP-like_sf"/>
</dbReference>
<dbReference type="Proteomes" id="UP000016860">
    <property type="component" value="Unassembled WGS sequence"/>
</dbReference>